<feature type="transmembrane region" description="Helical" evidence="3">
    <location>
        <begin position="215"/>
        <end position="235"/>
    </location>
</feature>
<reference evidence="4 5" key="1">
    <citation type="journal article" date="2019" name="Environ. Microbiol.">
        <title>Species interactions and distinct microbial communities in high Arctic permafrost affected cryosols are associated with the CH4 and CO2 gas fluxes.</title>
        <authorList>
            <person name="Altshuler I."/>
            <person name="Hamel J."/>
            <person name="Turney S."/>
            <person name="Magnuson E."/>
            <person name="Levesque R."/>
            <person name="Greer C."/>
            <person name="Whyte L.G."/>
        </authorList>
    </citation>
    <scope>NUCLEOTIDE SEQUENCE [LARGE SCALE GENOMIC DNA]</scope>
    <source>
        <strain evidence="4 5">S5.1</strain>
    </source>
</reference>
<dbReference type="GO" id="GO:0016780">
    <property type="term" value="F:phosphotransferase activity, for other substituted phosphate groups"/>
    <property type="evidence" value="ECO:0007669"/>
    <property type="project" value="InterPro"/>
</dbReference>
<protein>
    <submittedName>
        <fullName evidence="4">CDP-alcohol phosphatidyltransferase family protein</fullName>
    </submittedName>
</protein>
<evidence type="ECO:0000313" key="4">
    <source>
        <dbReference type="EMBL" id="TPG14439.1"/>
    </source>
</evidence>
<evidence type="ECO:0000256" key="3">
    <source>
        <dbReference type="SAM" id="Phobius"/>
    </source>
</evidence>
<accession>A0A502CQP2</accession>
<sequence length="285" mass="30406">MTTPPPDGSRDRRIEDPSNLWIIHPAGRALLPRALTLGVSANSVSIAGLVLGGAAAFAYTQWDSPVFALVGLLFSIGWLIADGLDGMIARATHTASALGRALDGLCDHGVFALIYISLALSIGTAGGWALALTAGLAHAIQSSLYEGERARFHRRIKGVALAVPPAPTGMLLVRIYDSVAGSLDRVSMPFERRMARAADPVAFGRRYGESAAAPLRFMSLLTANMRVFAIFIACLAGNPRIFWWIEIVPMTIILVTGIALHRRIERQLAGGVSPSIRLSNEQGNT</sequence>
<dbReference type="Gene3D" id="1.20.120.1760">
    <property type="match status" value="1"/>
</dbReference>
<keyword evidence="3" id="KW-0472">Membrane</keyword>
<dbReference type="EMBL" id="RCZK01000002">
    <property type="protein sequence ID" value="TPG14439.1"/>
    <property type="molecule type" value="Genomic_DNA"/>
</dbReference>
<dbReference type="Proteomes" id="UP000318413">
    <property type="component" value="Unassembled WGS sequence"/>
</dbReference>
<comment type="caution">
    <text evidence="4">The sequence shown here is derived from an EMBL/GenBank/DDBJ whole genome shotgun (WGS) entry which is preliminary data.</text>
</comment>
<dbReference type="GO" id="GO:0016020">
    <property type="term" value="C:membrane"/>
    <property type="evidence" value="ECO:0007669"/>
    <property type="project" value="InterPro"/>
</dbReference>
<organism evidence="4 5">
    <name type="scientific">Sphingomonas oligophenolica</name>
    <dbReference type="NCBI Taxonomy" id="301154"/>
    <lineage>
        <taxon>Bacteria</taxon>
        <taxon>Pseudomonadati</taxon>
        <taxon>Pseudomonadota</taxon>
        <taxon>Alphaproteobacteria</taxon>
        <taxon>Sphingomonadales</taxon>
        <taxon>Sphingomonadaceae</taxon>
        <taxon>Sphingomonas</taxon>
    </lineage>
</organism>
<feature type="transmembrane region" description="Helical" evidence="3">
    <location>
        <begin position="105"/>
        <end position="122"/>
    </location>
</feature>
<proteinExistence type="inferred from homology"/>
<dbReference type="InterPro" id="IPR048254">
    <property type="entry name" value="CDP_ALCOHOL_P_TRANSF_CS"/>
</dbReference>
<dbReference type="AlphaFoldDB" id="A0A502CQP2"/>
<gene>
    <name evidence="4" type="ORF">EAH84_03795</name>
</gene>
<keyword evidence="3" id="KW-1133">Transmembrane helix</keyword>
<evidence type="ECO:0000256" key="2">
    <source>
        <dbReference type="RuleBase" id="RU003750"/>
    </source>
</evidence>
<evidence type="ECO:0000256" key="1">
    <source>
        <dbReference type="ARBA" id="ARBA00022679"/>
    </source>
</evidence>
<keyword evidence="1 2" id="KW-0808">Transferase</keyword>
<dbReference type="InterPro" id="IPR043130">
    <property type="entry name" value="CDP-OH_PTrfase_TM_dom"/>
</dbReference>
<dbReference type="InterPro" id="IPR000462">
    <property type="entry name" value="CDP-OH_P_trans"/>
</dbReference>
<feature type="transmembrane region" description="Helical" evidence="3">
    <location>
        <begin position="34"/>
        <end position="59"/>
    </location>
</feature>
<dbReference type="OrthoDB" id="9790577at2"/>
<evidence type="ECO:0000313" key="5">
    <source>
        <dbReference type="Proteomes" id="UP000318413"/>
    </source>
</evidence>
<feature type="transmembrane region" description="Helical" evidence="3">
    <location>
        <begin position="65"/>
        <end position="84"/>
    </location>
</feature>
<dbReference type="GO" id="GO:0008654">
    <property type="term" value="P:phospholipid biosynthetic process"/>
    <property type="evidence" value="ECO:0007669"/>
    <property type="project" value="InterPro"/>
</dbReference>
<name>A0A502CQP2_9SPHN</name>
<dbReference type="PROSITE" id="PS00379">
    <property type="entry name" value="CDP_ALCOHOL_P_TRANSF"/>
    <property type="match status" value="1"/>
</dbReference>
<dbReference type="RefSeq" id="WP_140867952.1">
    <property type="nucleotide sequence ID" value="NZ_RCZK01000002.1"/>
</dbReference>
<dbReference type="Pfam" id="PF01066">
    <property type="entry name" value="CDP-OH_P_transf"/>
    <property type="match status" value="1"/>
</dbReference>
<keyword evidence="3" id="KW-0812">Transmembrane</keyword>
<keyword evidence="5" id="KW-1185">Reference proteome</keyword>
<comment type="similarity">
    <text evidence="2">Belongs to the CDP-alcohol phosphatidyltransferase class-I family.</text>
</comment>
<feature type="transmembrane region" description="Helical" evidence="3">
    <location>
        <begin position="241"/>
        <end position="260"/>
    </location>
</feature>